<feature type="transmembrane region" description="Helical" evidence="3">
    <location>
        <begin position="379"/>
        <end position="399"/>
    </location>
</feature>
<dbReference type="PANTHER" id="PTHR13890">
    <property type="entry name" value="RNA SPLICING PROTEIN MRS2, MITOCHONDRIAL"/>
    <property type="match status" value="1"/>
</dbReference>
<evidence type="ECO:0008006" key="6">
    <source>
        <dbReference type="Google" id="ProtNLM"/>
    </source>
</evidence>
<reference evidence="4 5" key="1">
    <citation type="journal article" date="2024" name="Nat. Commun.">
        <title>Phylogenomics reveals the evolutionary origins of lichenization in chlorophyte algae.</title>
        <authorList>
            <person name="Puginier C."/>
            <person name="Libourel C."/>
            <person name="Otte J."/>
            <person name="Skaloud P."/>
            <person name="Haon M."/>
            <person name="Grisel S."/>
            <person name="Petersen M."/>
            <person name="Berrin J.G."/>
            <person name="Delaux P.M."/>
            <person name="Dal Grande F."/>
            <person name="Keller J."/>
        </authorList>
    </citation>
    <scope>NUCLEOTIDE SEQUENCE [LARGE SCALE GENOMIC DNA]</scope>
    <source>
        <strain evidence="4 5">SAG 2523</strain>
    </source>
</reference>
<feature type="compositionally biased region" description="Low complexity" evidence="2">
    <location>
        <begin position="204"/>
        <end position="213"/>
    </location>
</feature>
<evidence type="ECO:0000256" key="3">
    <source>
        <dbReference type="SAM" id="Phobius"/>
    </source>
</evidence>
<evidence type="ECO:0000313" key="5">
    <source>
        <dbReference type="Proteomes" id="UP001485043"/>
    </source>
</evidence>
<feature type="compositionally biased region" description="Polar residues" evidence="2">
    <location>
        <begin position="189"/>
        <end position="203"/>
    </location>
</feature>
<dbReference type="EMBL" id="JALJOV010001102">
    <property type="protein sequence ID" value="KAK9854467.1"/>
    <property type="molecule type" value="Genomic_DNA"/>
</dbReference>
<evidence type="ECO:0000256" key="1">
    <source>
        <dbReference type="ARBA" id="ARBA00007535"/>
    </source>
</evidence>
<protein>
    <recommendedName>
        <fullName evidence="6">Magnesium transporter</fullName>
    </recommendedName>
</protein>
<feature type="region of interest" description="Disordered" evidence="2">
    <location>
        <begin position="182"/>
        <end position="243"/>
    </location>
</feature>
<feature type="transmembrane region" description="Helical" evidence="3">
    <location>
        <begin position="411"/>
        <end position="436"/>
    </location>
</feature>
<proteinExistence type="inferred from homology"/>
<accession>A0AAW1ST32</accession>
<gene>
    <name evidence="4" type="ORF">WJX84_011965</name>
</gene>
<keyword evidence="5" id="KW-1185">Reference proteome</keyword>
<dbReference type="Gene3D" id="1.20.58.340">
    <property type="entry name" value="Magnesium transport protein CorA, transmembrane region"/>
    <property type="match status" value="2"/>
</dbReference>
<dbReference type="Proteomes" id="UP001485043">
    <property type="component" value="Unassembled WGS sequence"/>
</dbReference>
<name>A0AAW1ST32_9CHLO</name>
<evidence type="ECO:0000256" key="2">
    <source>
        <dbReference type="SAM" id="MobiDB-lite"/>
    </source>
</evidence>
<dbReference type="Gene3D" id="2.40.128.330">
    <property type="match status" value="1"/>
</dbReference>
<comment type="similarity">
    <text evidence="1">Belongs to the CorA metal ion transporter (MIT) (TC 1.A.35.5) family.</text>
</comment>
<sequence length="472" mass="51757">MVSQLGIPYRDLRVLDSAVSQVQQTSLFIREKALVVNVESIKMLVCKDQVFVLSVPTPGDFQHGMFPSLDSRFVHFLADHLCTDADGSRETHGSHVDLALPYELRALEAALISGTRIMETDTTELENQALPSLKRLIERVSRKELDIVGQTKSSLNRLSTRVGRLKQVLETILDDDHDMHDMSDDMLGSSPTHHASFAPDTNFSSSEEAAASLEEADEEGISTAPGRSRTSDGASGQQGFAADLRVKRAQTMSRPRLAYITHISRGDSMASSAAEIRRMRSTLSPAHRTMTRVSSRQGEGFGEEGILEEPVQTMSWTKAIALVDPRDIESCEELLEAYFMQVDSLSSRLAMLKEKIEATESLIALDLDQRRNELTAFDLVLTIVTLSVAFVSMIASIFGQNLYWSTTQSPLSTFLLVTLLSVFVALAGLLGIIMYARTKRLLLIGSPAPLVAQPVATAPTVSTPLLAISQMT</sequence>
<organism evidence="4 5">
    <name type="scientific">Apatococcus fuscideae</name>
    <dbReference type="NCBI Taxonomy" id="2026836"/>
    <lineage>
        <taxon>Eukaryota</taxon>
        <taxon>Viridiplantae</taxon>
        <taxon>Chlorophyta</taxon>
        <taxon>core chlorophytes</taxon>
        <taxon>Trebouxiophyceae</taxon>
        <taxon>Chlorellales</taxon>
        <taxon>Chlorellaceae</taxon>
        <taxon>Apatococcus</taxon>
    </lineage>
</organism>
<dbReference type="Pfam" id="PF22099">
    <property type="entry name" value="MRS2-like"/>
    <property type="match status" value="1"/>
</dbReference>
<keyword evidence="3" id="KW-0472">Membrane</keyword>
<dbReference type="PANTHER" id="PTHR13890:SF31">
    <property type="entry name" value="MAGNESIUM TRANSPORTER MRS2-2-RELATED"/>
    <property type="match status" value="1"/>
</dbReference>
<dbReference type="GO" id="GO:0015095">
    <property type="term" value="F:magnesium ion transmembrane transporter activity"/>
    <property type="evidence" value="ECO:0007669"/>
    <property type="project" value="UniProtKB-ARBA"/>
</dbReference>
<keyword evidence="3" id="KW-1133">Transmembrane helix</keyword>
<evidence type="ECO:0000313" key="4">
    <source>
        <dbReference type="EMBL" id="KAK9854467.1"/>
    </source>
</evidence>
<dbReference type="InterPro" id="IPR039204">
    <property type="entry name" value="MRS2-like"/>
</dbReference>
<keyword evidence="3" id="KW-0812">Transmembrane</keyword>
<comment type="caution">
    <text evidence="4">The sequence shown here is derived from an EMBL/GenBank/DDBJ whole genome shotgun (WGS) entry which is preliminary data.</text>
</comment>
<dbReference type="AlphaFoldDB" id="A0AAW1ST32"/>